<evidence type="ECO:0000313" key="3">
    <source>
        <dbReference type="Proteomes" id="UP001159364"/>
    </source>
</evidence>
<evidence type="ECO:0000313" key="2">
    <source>
        <dbReference type="EMBL" id="KAJ8761860.1"/>
    </source>
</evidence>
<protein>
    <submittedName>
        <fullName evidence="2">Uncharacterized protein</fullName>
    </submittedName>
</protein>
<gene>
    <name evidence="2" type="ORF">K2173_005432</name>
</gene>
<keyword evidence="3" id="KW-1185">Reference proteome</keyword>
<name>A0AAV8T512_9ROSI</name>
<dbReference type="EMBL" id="JAIWQS010000006">
    <property type="protein sequence ID" value="KAJ8761860.1"/>
    <property type="molecule type" value="Genomic_DNA"/>
</dbReference>
<feature type="region of interest" description="Disordered" evidence="1">
    <location>
        <begin position="25"/>
        <end position="105"/>
    </location>
</feature>
<evidence type="ECO:0000256" key="1">
    <source>
        <dbReference type="SAM" id="MobiDB-lite"/>
    </source>
</evidence>
<dbReference type="AlphaFoldDB" id="A0AAV8T512"/>
<feature type="compositionally biased region" description="Basic residues" evidence="1">
    <location>
        <begin position="88"/>
        <end position="103"/>
    </location>
</feature>
<comment type="caution">
    <text evidence="2">The sequence shown here is derived from an EMBL/GenBank/DDBJ whole genome shotgun (WGS) entry which is preliminary data.</text>
</comment>
<proteinExistence type="predicted"/>
<accession>A0AAV8T512</accession>
<organism evidence="2 3">
    <name type="scientific">Erythroxylum novogranatense</name>
    <dbReference type="NCBI Taxonomy" id="1862640"/>
    <lineage>
        <taxon>Eukaryota</taxon>
        <taxon>Viridiplantae</taxon>
        <taxon>Streptophyta</taxon>
        <taxon>Embryophyta</taxon>
        <taxon>Tracheophyta</taxon>
        <taxon>Spermatophyta</taxon>
        <taxon>Magnoliopsida</taxon>
        <taxon>eudicotyledons</taxon>
        <taxon>Gunneridae</taxon>
        <taxon>Pentapetalae</taxon>
        <taxon>rosids</taxon>
        <taxon>fabids</taxon>
        <taxon>Malpighiales</taxon>
        <taxon>Erythroxylaceae</taxon>
        <taxon>Erythroxylum</taxon>
    </lineage>
</organism>
<reference evidence="2 3" key="1">
    <citation type="submission" date="2021-09" db="EMBL/GenBank/DDBJ databases">
        <title>Genomic insights and catalytic innovation underlie evolution of tropane alkaloids biosynthesis.</title>
        <authorList>
            <person name="Wang Y.-J."/>
            <person name="Tian T."/>
            <person name="Huang J.-P."/>
            <person name="Huang S.-X."/>
        </authorList>
    </citation>
    <scope>NUCLEOTIDE SEQUENCE [LARGE SCALE GENOMIC DNA]</scope>
    <source>
        <strain evidence="2">KIB-2018</strain>
        <tissue evidence="2">Leaf</tissue>
    </source>
</reference>
<feature type="compositionally biased region" description="Basic and acidic residues" evidence="1">
    <location>
        <begin position="33"/>
        <end position="43"/>
    </location>
</feature>
<sequence length="153" mass="17314">MDASELVDSLDSLWSITNVLSSRTHKVTGNGRNVHDQEEDKRPAKPINPNDQNQPNEPTEAKLVTPRCSVCGEPVHPRSFHQELGVPKPKRRRSGKARSKRKVAHEEHKLAFDGNIWFLMSRVYPVKMPPLDDGLAMKQHLKSWAYAVACSVR</sequence>
<dbReference type="Proteomes" id="UP001159364">
    <property type="component" value="Linkage Group LG06"/>
</dbReference>